<dbReference type="AlphaFoldDB" id="A0A8S3TRW9"/>
<dbReference type="OrthoDB" id="10043687at2759"/>
<gene>
    <name evidence="2" type="ORF">MEDL_48974</name>
</gene>
<evidence type="ECO:0000259" key="1">
    <source>
        <dbReference type="PROSITE" id="PS50994"/>
    </source>
</evidence>
<feature type="domain" description="Integrase catalytic" evidence="1">
    <location>
        <begin position="243"/>
        <end position="414"/>
    </location>
</feature>
<dbReference type="Pfam" id="PF00665">
    <property type="entry name" value="rve"/>
    <property type="match status" value="1"/>
</dbReference>
<dbReference type="InterPro" id="IPR036397">
    <property type="entry name" value="RNaseH_sf"/>
</dbReference>
<dbReference type="SUPFAM" id="SSF53098">
    <property type="entry name" value="Ribonuclease H-like"/>
    <property type="match status" value="1"/>
</dbReference>
<dbReference type="InterPro" id="IPR007889">
    <property type="entry name" value="HTH_Psq"/>
</dbReference>
<dbReference type="SUPFAM" id="SSF46689">
    <property type="entry name" value="Homeodomain-like"/>
    <property type="match status" value="1"/>
</dbReference>
<name>A0A8S3TRW9_MYTED</name>
<sequence length="835" mass="95337">MNQKANTGKLTRWAMDLQHYNFEIKYRKGCNNQVADALSRRSYPEQPDDENEVAAVKVSEVNTRTEASGNDKTFESIQVEFFYDDYTMVAPLDPVIARPELSNLPAIAKLQQNCHDFGNMYKFLTQGILPADNDQSSKVQKSAQDYSICNNVLYKWFQKRVRVDNGEKWIKQLCLPQALREDALLSYHDSFVGGAHLGIERVYHALSLKYFWPKMHQSIENYIRSCDRCQRIKRDTKGKKPPLNPLPVDTTFERWHMDFLKLSKTNEGYSYVLLLVDSFSKWSEAFPMKTQEASEVAKVLFREIISRYGAMKCLVTDLGRNFVSNLVNALCEMLNITRHHTSSYHPQTNGLVERTNSTLIQAAKPTFLRHDKKYRLYSPTALTNAYISVKNNEMSQRKAALQFNVPRQTLRDRITGKISPDCVTTGRAPVFSLEEEARIVEHVKSMASYGYGYTRQEVTDLATDFAHTIKIKPRSEEFTLRWFEGFIKRWPELRVVKPRSLEILRAKCGSVANVEKYFASLTEVVLKYNLQDKPHLIFNVDEKGITLNHKPPNVVSGIECTTSSVTSGRSSTTTILGCGSASGFAVPPYFVFEGKRLNNELMKGATPGAVGAVSDSGWSNTNIFRQYLTDHFLKYIPGRNNDNVLLLLDGHKSHVAVDIIEWAQEHHIIIHVLPAHTSHILQPLDVGCYGPLQRIYDNECHKTIRKNSSVITKYNICELACKAYQKALCPENLQSAFRKTGIYPLDKTVINQDQLKPSEVFTRNEECKETTETTDEPKTDEIQMQEVELVEVDMNREVTEAVESAVTVTDVVEDMQDHDTDVPHFFAERINKLKK</sequence>
<proteinExistence type="predicted"/>
<dbReference type="InterPro" id="IPR009057">
    <property type="entry name" value="Homeodomain-like_sf"/>
</dbReference>
<dbReference type="PANTHER" id="PTHR37984">
    <property type="entry name" value="PROTEIN CBG26694"/>
    <property type="match status" value="1"/>
</dbReference>
<dbReference type="Pfam" id="PF05225">
    <property type="entry name" value="HTH_psq"/>
    <property type="match status" value="1"/>
</dbReference>
<dbReference type="InterPro" id="IPR001584">
    <property type="entry name" value="Integrase_cat-core"/>
</dbReference>
<accession>A0A8S3TRW9</accession>
<comment type="caution">
    <text evidence="2">The sequence shown here is derived from an EMBL/GenBank/DDBJ whole genome shotgun (WGS) entry which is preliminary data.</text>
</comment>
<dbReference type="InterPro" id="IPR050951">
    <property type="entry name" value="Retrovirus_Pol_polyprotein"/>
</dbReference>
<organism evidence="2 3">
    <name type="scientific">Mytilus edulis</name>
    <name type="common">Blue mussel</name>
    <dbReference type="NCBI Taxonomy" id="6550"/>
    <lineage>
        <taxon>Eukaryota</taxon>
        <taxon>Metazoa</taxon>
        <taxon>Spiralia</taxon>
        <taxon>Lophotrochozoa</taxon>
        <taxon>Mollusca</taxon>
        <taxon>Bivalvia</taxon>
        <taxon>Autobranchia</taxon>
        <taxon>Pteriomorphia</taxon>
        <taxon>Mytilida</taxon>
        <taxon>Mytiloidea</taxon>
        <taxon>Mytilidae</taxon>
        <taxon>Mytilinae</taxon>
        <taxon>Mytilus</taxon>
    </lineage>
</organism>
<evidence type="ECO:0000313" key="3">
    <source>
        <dbReference type="Proteomes" id="UP000683360"/>
    </source>
</evidence>
<reference evidence="2" key="1">
    <citation type="submission" date="2021-03" db="EMBL/GenBank/DDBJ databases">
        <authorList>
            <person name="Bekaert M."/>
        </authorList>
    </citation>
    <scope>NUCLEOTIDE SEQUENCE</scope>
</reference>
<dbReference type="Gene3D" id="1.10.10.60">
    <property type="entry name" value="Homeodomain-like"/>
    <property type="match status" value="1"/>
</dbReference>
<dbReference type="InterPro" id="IPR041588">
    <property type="entry name" value="Integrase_H2C2"/>
</dbReference>
<dbReference type="FunFam" id="1.10.340.70:FF:000001">
    <property type="entry name" value="Retrovirus-related Pol polyprotein from transposon gypsy-like Protein"/>
    <property type="match status" value="1"/>
</dbReference>
<dbReference type="EMBL" id="CAJPWZ010002356">
    <property type="protein sequence ID" value="CAG2236462.1"/>
    <property type="molecule type" value="Genomic_DNA"/>
</dbReference>
<dbReference type="InterPro" id="IPR012337">
    <property type="entry name" value="RNaseH-like_sf"/>
</dbReference>
<protein>
    <recommendedName>
        <fullName evidence="1">Integrase catalytic domain-containing protein</fullName>
    </recommendedName>
</protein>
<keyword evidence="3" id="KW-1185">Reference proteome</keyword>
<dbReference type="Pfam" id="PF03184">
    <property type="entry name" value="DDE_1"/>
    <property type="match status" value="1"/>
</dbReference>
<dbReference type="PANTHER" id="PTHR37984:SF5">
    <property type="entry name" value="PROTEIN NYNRIN-LIKE"/>
    <property type="match status" value="1"/>
</dbReference>
<dbReference type="Pfam" id="PF17921">
    <property type="entry name" value="Integrase_H2C2"/>
    <property type="match status" value="1"/>
</dbReference>
<dbReference type="Gene3D" id="3.30.420.10">
    <property type="entry name" value="Ribonuclease H-like superfamily/Ribonuclease H"/>
    <property type="match status" value="2"/>
</dbReference>
<dbReference type="Gene3D" id="1.10.340.70">
    <property type="match status" value="1"/>
</dbReference>
<dbReference type="Proteomes" id="UP000683360">
    <property type="component" value="Unassembled WGS sequence"/>
</dbReference>
<evidence type="ECO:0000313" key="2">
    <source>
        <dbReference type="EMBL" id="CAG2236462.1"/>
    </source>
</evidence>
<dbReference type="InterPro" id="IPR004875">
    <property type="entry name" value="DDE_SF_endonuclease_dom"/>
</dbReference>
<dbReference type="GO" id="GO:0015074">
    <property type="term" value="P:DNA integration"/>
    <property type="evidence" value="ECO:0007669"/>
    <property type="project" value="InterPro"/>
</dbReference>
<dbReference type="PROSITE" id="PS50994">
    <property type="entry name" value="INTEGRASE"/>
    <property type="match status" value="1"/>
</dbReference>
<dbReference type="GO" id="GO:0003677">
    <property type="term" value="F:DNA binding"/>
    <property type="evidence" value="ECO:0007669"/>
    <property type="project" value="InterPro"/>
</dbReference>